<dbReference type="Pfam" id="PF01814">
    <property type="entry name" value="Hemerythrin"/>
    <property type="match status" value="1"/>
</dbReference>
<evidence type="ECO:0000313" key="3">
    <source>
        <dbReference type="EMBL" id="MBX7483683.1"/>
    </source>
</evidence>
<feature type="region of interest" description="Disordered" evidence="1">
    <location>
        <begin position="65"/>
        <end position="98"/>
    </location>
</feature>
<accession>A0ABS7J8P2</accession>
<feature type="compositionally biased region" description="Basic and acidic residues" evidence="1">
    <location>
        <begin position="150"/>
        <end position="162"/>
    </location>
</feature>
<comment type="caution">
    <text evidence="3">The sequence shown here is derived from an EMBL/GenBank/DDBJ whole genome shotgun (WGS) entry which is preliminary data.</text>
</comment>
<keyword evidence="4" id="KW-1185">Reference proteome</keyword>
<feature type="region of interest" description="Disordered" evidence="1">
    <location>
        <begin position="150"/>
        <end position="169"/>
    </location>
</feature>
<organism evidence="3 4">
    <name type="scientific">Qipengyuania qiaonensis</name>
    <dbReference type="NCBI Taxonomy" id="2867240"/>
    <lineage>
        <taxon>Bacteria</taxon>
        <taxon>Pseudomonadati</taxon>
        <taxon>Pseudomonadota</taxon>
        <taxon>Alphaproteobacteria</taxon>
        <taxon>Sphingomonadales</taxon>
        <taxon>Erythrobacteraceae</taxon>
        <taxon>Qipengyuania</taxon>
    </lineage>
</organism>
<feature type="compositionally biased region" description="Acidic residues" evidence="1">
    <location>
        <begin position="68"/>
        <end position="77"/>
    </location>
</feature>
<evidence type="ECO:0000313" key="4">
    <source>
        <dbReference type="Proteomes" id="UP000755104"/>
    </source>
</evidence>
<gene>
    <name evidence="3" type="ORF">K3174_14195</name>
</gene>
<dbReference type="InterPro" id="IPR012312">
    <property type="entry name" value="Hemerythrin-like"/>
</dbReference>
<dbReference type="Gene3D" id="1.20.120.520">
    <property type="entry name" value="nmb1532 protein domain like"/>
    <property type="match status" value="1"/>
</dbReference>
<reference evidence="3 4" key="1">
    <citation type="submission" date="2021-08" db="EMBL/GenBank/DDBJ databases">
        <title>Comparative Genomics Analysis of the Genus Qipengyuania Reveals Extensive Genetic Diversity and Metabolic Versatility, Including the Description of Fifteen Novel Species.</title>
        <authorList>
            <person name="Liu Y."/>
        </authorList>
    </citation>
    <scope>NUCLEOTIDE SEQUENCE [LARGE SCALE GENOMIC DNA]</scope>
    <source>
        <strain evidence="3 4">6D47A</strain>
    </source>
</reference>
<feature type="domain" description="Hemerythrin-like" evidence="2">
    <location>
        <begin position="3"/>
        <end position="121"/>
    </location>
</feature>
<name>A0ABS7J8P2_9SPHN</name>
<proteinExistence type="predicted"/>
<dbReference type="RefSeq" id="WP_221559772.1">
    <property type="nucleotide sequence ID" value="NZ_JAIGNO010000012.1"/>
</dbReference>
<evidence type="ECO:0000259" key="2">
    <source>
        <dbReference type="Pfam" id="PF01814"/>
    </source>
</evidence>
<feature type="compositionally biased region" description="Basic and acidic residues" evidence="1">
    <location>
        <begin position="78"/>
        <end position="98"/>
    </location>
</feature>
<protein>
    <submittedName>
        <fullName evidence="3">Hemerythrin domain-containing protein</fullName>
    </submittedName>
</protein>
<evidence type="ECO:0000256" key="1">
    <source>
        <dbReference type="SAM" id="MobiDB-lite"/>
    </source>
</evidence>
<sequence>MDIVDCILADHDQQRRMFSALDEARGDKQALDRIFTRLKHFLEAHAEAEELYFYPTLLKLGEGALDSDSSEDTTEDAIGDHNKIAEAGEAAGEHEPGSDEWWKCVDQCNLQNSKHMSEEERQGLTDFRRHVPIEERIKLGIQYLGFEAKHSADYERKEKDPETYIEENA</sequence>
<dbReference type="EMBL" id="JAIGNO010000012">
    <property type="protein sequence ID" value="MBX7483683.1"/>
    <property type="molecule type" value="Genomic_DNA"/>
</dbReference>
<dbReference type="PANTHER" id="PTHR35585:SF1">
    <property type="entry name" value="HHE DOMAIN PROTEIN (AFU_ORTHOLOGUE AFUA_4G00730)"/>
    <property type="match status" value="1"/>
</dbReference>
<dbReference type="Proteomes" id="UP000755104">
    <property type="component" value="Unassembled WGS sequence"/>
</dbReference>
<dbReference type="PANTHER" id="PTHR35585">
    <property type="entry name" value="HHE DOMAIN PROTEIN (AFU_ORTHOLOGUE AFUA_4G00730)"/>
    <property type="match status" value="1"/>
</dbReference>